<organism evidence="2">
    <name type="scientific">Culex pipiens</name>
    <name type="common">House mosquito</name>
    <dbReference type="NCBI Taxonomy" id="7175"/>
    <lineage>
        <taxon>Eukaryota</taxon>
        <taxon>Metazoa</taxon>
        <taxon>Ecdysozoa</taxon>
        <taxon>Arthropoda</taxon>
        <taxon>Hexapoda</taxon>
        <taxon>Insecta</taxon>
        <taxon>Pterygota</taxon>
        <taxon>Neoptera</taxon>
        <taxon>Endopterygota</taxon>
        <taxon>Diptera</taxon>
        <taxon>Nematocera</taxon>
        <taxon>Culicoidea</taxon>
        <taxon>Culicidae</taxon>
        <taxon>Culicinae</taxon>
        <taxon>Culicini</taxon>
        <taxon>Culex</taxon>
        <taxon>Culex</taxon>
    </lineage>
</organism>
<keyword evidence="1" id="KW-0812">Transmembrane</keyword>
<dbReference type="EMBL" id="HBUE01192244">
    <property type="protein sequence ID" value="CAG6525741.1"/>
    <property type="molecule type" value="Transcribed_RNA"/>
</dbReference>
<keyword evidence="1" id="KW-1133">Transmembrane helix</keyword>
<evidence type="ECO:0000313" key="2">
    <source>
        <dbReference type="EMBL" id="CAG6525741.1"/>
    </source>
</evidence>
<dbReference type="EMBL" id="HBUE01083738">
    <property type="protein sequence ID" value="CAG6478730.1"/>
    <property type="molecule type" value="Transcribed_RNA"/>
</dbReference>
<protein>
    <submittedName>
        <fullName evidence="2">(northern house mosquito) hypothetical protein</fullName>
    </submittedName>
</protein>
<keyword evidence="1" id="KW-0472">Membrane</keyword>
<accession>A0A8D8MBH9</accession>
<proteinExistence type="predicted"/>
<sequence>MNAKSIYRTIKLCKDFIATVPQQLESQVFVMLLRLCYLHLSKSLCITYKAFDLTLSSSIRTYGIPNWTESGRNPFSQFQDLRVAIFVSIFSLFWTFPYFFLSVIHTLFGGQILDIVRKHFSDLLSLVYTLF</sequence>
<dbReference type="AlphaFoldDB" id="A0A8D8MBH9"/>
<evidence type="ECO:0000256" key="1">
    <source>
        <dbReference type="SAM" id="Phobius"/>
    </source>
</evidence>
<reference evidence="2" key="1">
    <citation type="submission" date="2021-05" db="EMBL/GenBank/DDBJ databases">
        <authorList>
            <person name="Alioto T."/>
            <person name="Alioto T."/>
            <person name="Gomez Garrido J."/>
        </authorList>
    </citation>
    <scope>NUCLEOTIDE SEQUENCE</scope>
</reference>
<name>A0A8D8MBH9_CULPI</name>
<feature type="transmembrane region" description="Helical" evidence="1">
    <location>
        <begin position="83"/>
        <end position="108"/>
    </location>
</feature>
<dbReference type="EMBL" id="HBUE01298170">
    <property type="protein sequence ID" value="CAG6577449.1"/>
    <property type="molecule type" value="Transcribed_RNA"/>
</dbReference>